<dbReference type="RefSeq" id="WP_012794256.1">
    <property type="nucleotide sequence ID" value="NC_013132.1"/>
</dbReference>
<evidence type="ECO:0000313" key="2">
    <source>
        <dbReference type="EMBL" id="ACU64093.1"/>
    </source>
</evidence>
<dbReference type="InterPro" id="IPR046483">
    <property type="entry name" value="DUF6576"/>
</dbReference>
<dbReference type="EMBL" id="CP001699">
    <property type="protein sequence ID" value="ACU64093.1"/>
    <property type="molecule type" value="Genomic_DNA"/>
</dbReference>
<evidence type="ECO:0000313" key="3">
    <source>
        <dbReference type="Proteomes" id="UP000002215"/>
    </source>
</evidence>
<evidence type="ECO:0000259" key="1">
    <source>
        <dbReference type="Pfam" id="PF20216"/>
    </source>
</evidence>
<sequence>MITYSVHLLLIDNQFFKKRGARIISIDHRYNMNRANQQENINAILEKIHKKGINSLSKKEKDLLNRYSGSN</sequence>
<dbReference type="KEGG" id="cpi:Cpin_6690"/>
<name>A0A979GBU1_CHIPD</name>
<reference evidence="2 3" key="2">
    <citation type="journal article" date="2010" name="Stand. Genomic Sci.">
        <title>Complete genome sequence of Chitinophaga pinensis type strain (UQM 2034).</title>
        <authorList>
            <person name="Glavina Del Rio T."/>
            <person name="Abt B."/>
            <person name="Spring S."/>
            <person name="Lapidus A."/>
            <person name="Nolan M."/>
            <person name="Tice H."/>
            <person name="Copeland A."/>
            <person name="Cheng J.F."/>
            <person name="Chen F."/>
            <person name="Bruce D."/>
            <person name="Goodwin L."/>
            <person name="Pitluck S."/>
            <person name="Ivanova N."/>
            <person name="Mavromatis K."/>
            <person name="Mikhailova N."/>
            <person name="Pati A."/>
            <person name="Chen A."/>
            <person name="Palaniappan K."/>
            <person name="Land M."/>
            <person name="Hauser L."/>
            <person name="Chang Y.J."/>
            <person name="Jeffries C.D."/>
            <person name="Chain P."/>
            <person name="Saunders E."/>
            <person name="Detter J.C."/>
            <person name="Brettin T."/>
            <person name="Rohde M."/>
            <person name="Goker M."/>
            <person name="Bristow J."/>
            <person name="Eisen J.A."/>
            <person name="Markowitz V."/>
            <person name="Hugenholtz P."/>
            <person name="Kyrpides N.C."/>
            <person name="Klenk H.P."/>
            <person name="Lucas S."/>
        </authorList>
    </citation>
    <scope>NUCLEOTIDE SEQUENCE [LARGE SCALE GENOMIC DNA]</scope>
    <source>
        <strain evidence="3">ATCC 43595 / DSM 2588 / LMG 13176 / NBRC 15968 / NCIMB 11800 / UQM 2034</strain>
    </source>
</reference>
<organism evidence="2 3">
    <name type="scientific">Chitinophaga pinensis (strain ATCC 43595 / DSM 2588 / LMG 13176 / NBRC 15968 / NCIMB 11800 / UQM 2034)</name>
    <dbReference type="NCBI Taxonomy" id="485918"/>
    <lineage>
        <taxon>Bacteria</taxon>
        <taxon>Pseudomonadati</taxon>
        <taxon>Bacteroidota</taxon>
        <taxon>Chitinophagia</taxon>
        <taxon>Chitinophagales</taxon>
        <taxon>Chitinophagaceae</taxon>
        <taxon>Chitinophaga</taxon>
    </lineage>
</organism>
<protein>
    <recommendedName>
        <fullName evidence="1">DUF6576 domain-containing protein</fullName>
    </recommendedName>
</protein>
<dbReference type="Pfam" id="PF20216">
    <property type="entry name" value="DUF6576"/>
    <property type="match status" value="1"/>
</dbReference>
<dbReference type="Proteomes" id="UP000002215">
    <property type="component" value="Chromosome"/>
</dbReference>
<proteinExistence type="predicted"/>
<reference evidence="3" key="1">
    <citation type="submission" date="2009-08" db="EMBL/GenBank/DDBJ databases">
        <title>The complete genome of Chitinophaga pinensis DSM 2588.</title>
        <authorList>
            <consortium name="US DOE Joint Genome Institute (JGI-PGF)"/>
            <person name="Lucas S."/>
            <person name="Copeland A."/>
            <person name="Lapidus A."/>
            <person name="Glavina del Rio T."/>
            <person name="Dalin E."/>
            <person name="Tice H."/>
            <person name="Bruce D."/>
            <person name="Goodwin L."/>
            <person name="Pitluck S."/>
            <person name="Kyrpides N."/>
            <person name="Mavromatis K."/>
            <person name="Ivanova N."/>
            <person name="Mikhailova N."/>
            <person name="Sims D."/>
            <person name="Meinche L."/>
            <person name="Brettin T."/>
            <person name="Detter J.C."/>
            <person name="Han C."/>
            <person name="Larimer F."/>
            <person name="Land M."/>
            <person name="Hauser L."/>
            <person name="Markowitz V."/>
            <person name="Cheng J.-F."/>
            <person name="Hugenholtz P."/>
            <person name="Woyke T."/>
            <person name="Wu D."/>
            <person name="Spring S."/>
            <person name="Klenk H.-P."/>
            <person name="Eisen J.A."/>
        </authorList>
    </citation>
    <scope>NUCLEOTIDE SEQUENCE [LARGE SCALE GENOMIC DNA]</scope>
    <source>
        <strain evidence="3">ATCC 43595 / DSM 2588 / LMG 13176 / NBRC 15968 / NCIMB 11800 / UQM 2034</strain>
    </source>
</reference>
<gene>
    <name evidence="2" type="ordered locus">Cpin_6690</name>
</gene>
<dbReference type="AlphaFoldDB" id="A0A979GBU1"/>
<feature type="domain" description="DUF6576" evidence="1">
    <location>
        <begin position="25"/>
        <end position="69"/>
    </location>
</feature>
<accession>A0A979GBU1</accession>